<evidence type="ECO:0000256" key="3">
    <source>
        <dbReference type="ARBA" id="ARBA00022490"/>
    </source>
</evidence>
<dbReference type="PROSITE" id="PS50108">
    <property type="entry name" value="CRIB"/>
    <property type="match status" value="1"/>
</dbReference>
<evidence type="ECO:0000313" key="12">
    <source>
        <dbReference type="Ensembl" id="ENSDCDP00010047827.1"/>
    </source>
</evidence>
<comment type="subcellular location">
    <subcellularLocation>
        <location evidence="2">Cytoplasm</location>
        <location evidence="2">Cytoskeleton</location>
    </subcellularLocation>
    <subcellularLocation>
        <location evidence="1">Nucleus</location>
    </subcellularLocation>
</comment>
<evidence type="ECO:0000256" key="4">
    <source>
        <dbReference type="ARBA" id="ARBA00022553"/>
    </source>
</evidence>
<proteinExistence type="predicted"/>
<evidence type="ECO:0000256" key="8">
    <source>
        <dbReference type="SAM" id="MobiDB-lite"/>
    </source>
</evidence>
<dbReference type="Proteomes" id="UP000694580">
    <property type="component" value="Chromosome 10"/>
</dbReference>
<dbReference type="InterPro" id="IPR033927">
    <property type="entry name" value="WASPfam_EVH1"/>
</dbReference>
<dbReference type="GO" id="GO:0003779">
    <property type="term" value="F:actin binding"/>
    <property type="evidence" value="ECO:0007669"/>
    <property type="project" value="InterPro"/>
</dbReference>
<evidence type="ECO:0000256" key="7">
    <source>
        <dbReference type="ARBA" id="ARBA00023242"/>
    </source>
</evidence>
<dbReference type="InterPro" id="IPR000095">
    <property type="entry name" value="CRIB_dom"/>
</dbReference>
<keyword evidence="6" id="KW-0206">Cytoskeleton</keyword>
<feature type="region of interest" description="Disordered" evidence="8">
    <location>
        <begin position="463"/>
        <end position="486"/>
    </location>
</feature>
<feature type="region of interest" description="Disordered" evidence="8">
    <location>
        <begin position="139"/>
        <end position="180"/>
    </location>
</feature>
<evidence type="ECO:0000256" key="6">
    <source>
        <dbReference type="ARBA" id="ARBA00023212"/>
    </source>
</evidence>
<dbReference type="Pfam" id="PF00568">
    <property type="entry name" value="WH1"/>
    <property type="match status" value="1"/>
</dbReference>
<feature type="compositionally biased region" description="Basic residues" evidence="8">
    <location>
        <begin position="210"/>
        <end position="221"/>
    </location>
</feature>
<dbReference type="FunFam" id="3.90.810.10:FF:000003">
    <property type="entry name" value="Neural Wiskott-Aldrich syndrome protein-like"/>
    <property type="match status" value="1"/>
</dbReference>
<feature type="compositionally biased region" description="Pro residues" evidence="8">
    <location>
        <begin position="317"/>
        <end position="341"/>
    </location>
</feature>
<evidence type="ECO:0000256" key="5">
    <source>
        <dbReference type="ARBA" id="ARBA00022737"/>
    </source>
</evidence>
<dbReference type="CDD" id="cd00132">
    <property type="entry name" value="CRIB"/>
    <property type="match status" value="1"/>
</dbReference>
<evidence type="ECO:0000313" key="13">
    <source>
        <dbReference type="Proteomes" id="UP000694580"/>
    </source>
</evidence>
<dbReference type="SMART" id="SM00461">
    <property type="entry name" value="WH1"/>
    <property type="match status" value="1"/>
</dbReference>
<dbReference type="InterPro" id="IPR000697">
    <property type="entry name" value="WH1/EVH1_dom"/>
</dbReference>
<dbReference type="GeneID" id="114798596"/>
<dbReference type="GO" id="GO:0005856">
    <property type="term" value="C:cytoskeleton"/>
    <property type="evidence" value="ECO:0007669"/>
    <property type="project" value="UniProtKB-SubCell"/>
</dbReference>
<feature type="region of interest" description="Disordered" evidence="8">
    <location>
        <begin position="298"/>
        <end position="450"/>
    </location>
</feature>
<dbReference type="GO" id="GO:0007015">
    <property type="term" value="P:actin filament organization"/>
    <property type="evidence" value="ECO:0007669"/>
    <property type="project" value="InterPro"/>
</dbReference>
<feature type="compositionally biased region" description="Acidic residues" evidence="8">
    <location>
        <begin position="475"/>
        <end position="486"/>
    </location>
</feature>
<dbReference type="Pfam" id="PF00786">
    <property type="entry name" value="PBD"/>
    <property type="match status" value="1"/>
</dbReference>
<dbReference type="SUPFAM" id="SSF47912">
    <property type="entry name" value="Wiscott-Aldrich syndrome protein, WASP, C-terminal domain"/>
    <property type="match status" value="2"/>
</dbReference>
<feature type="compositionally biased region" description="Low complexity" evidence="8">
    <location>
        <begin position="399"/>
        <end position="416"/>
    </location>
</feature>
<gene>
    <name evidence="12" type="primary">wasb</name>
</gene>
<evidence type="ECO:0008006" key="14">
    <source>
        <dbReference type="Google" id="ProtNLM"/>
    </source>
</evidence>
<dbReference type="InterPro" id="IPR011993">
    <property type="entry name" value="PH-like_dom_sf"/>
</dbReference>
<dbReference type="Gene3D" id="2.30.29.30">
    <property type="entry name" value="Pleckstrin-homology domain (PH domain)/Phosphotyrosine-binding domain (PTB)"/>
    <property type="match status" value="1"/>
</dbReference>
<dbReference type="GeneTree" id="ENSGT00730000110895"/>
<dbReference type="InterPro" id="IPR036936">
    <property type="entry name" value="CRIB_dom_sf"/>
</dbReference>
<feature type="domain" description="CRIB" evidence="9">
    <location>
        <begin position="227"/>
        <end position="240"/>
    </location>
</feature>
<organism evidence="12 13">
    <name type="scientific">Denticeps clupeoides</name>
    <name type="common">denticle herring</name>
    <dbReference type="NCBI Taxonomy" id="299321"/>
    <lineage>
        <taxon>Eukaryota</taxon>
        <taxon>Metazoa</taxon>
        <taxon>Chordata</taxon>
        <taxon>Craniata</taxon>
        <taxon>Vertebrata</taxon>
        <taxon>Euteleostomi</taxon>
        <taxon>Actinopterygii</taxon>
        <taxon>Neopterygii</taxon>
        <taxon>Teleostei</taxon>
        <taxon>Clupei</taxon>
        <taxon>Clupeiformes</taxon>
        <taxon>Denticipitoidei</taxon>
        <taxon>Denticipitidae</taxon>
        <taxon>Denticeps</taxon>
    </lineage>
</organism>
<name>A0AAY4DQN0_9TELE</name>
<dbReference type="AlphaFoldDB" id="A0AAY4DQN0"/>
<dbReference type="Ensembl" id="ENSDCDT00010058073.1">
    <property type="protein sequence ID" value="ENSDCDP00010047827.1"/>
    <property type="gene ID" value="ENSDCDG00010028851.1"/>
</dbReference>
<dbReference type="SMART" id="SM00285">
    <property type="entry name" value="PBD"/>
    <property type="match status" value="1"/>
</dbReference>
<dbReference type="GO" id="GO:0005634">
    <property type="term" value="C:nucleus"/>
    <property type="evidence" value="ECO:0007669"/>
    <property type="project" value="UniProtKB-SubCell"/>
</dbReference>
<evidence type="ECO:0000259" key="9">
    <source>
        <dbReference type="PROSITE" id="PS50108"/>
    </source>
</evidence>
<keyword evidence="13" id="KW-1185">Reference proteome</keyword>
<dbReference type="InterPro" id="IPR011026">
    <property type="entry name" value="WAS_C"/>
</dbReference>
<keyword evidence="7" id="KW-0539">Nucleus</keyword>
<feature type="compositionally biased region" description="Low complexity" evidence="8">
    <location>
        <begin position="196"/>
        <end position="205"/>
    </location>
</feature>
<dbReference type="FunFam" id="2.30.29.30:FF:000130">
    <property type="entry name" value="neural Wiskott-Aldrich syndrome protein"/>
    <property type="match status" value="1"/>
</dbReference>
<feature type="domain" description="WH2" evidence="11">
    <location>
        <begin position="416"/>
        <end position="433"/>
    </location>
</feature>
<keyword evidence="3" id="KW-0963">Cytoplasm</keyword>
<feature type="region of interest" description="Disordered" evidence="8">
    <location>
        <begin position="193"/>
        <end position="228"/>
    </location>
</feature>
<evidence type="ECO:0000259" key="11">
    <source>
        <dbReference type="PROSITE" id="PS51082"/>
    </source>
</evidence>
<feature type="domain" description="WH1" evidence="10">
    <location>
        <begin position="30"/>
        <end position="139"/>
    </location>
</feature>
<accession>A0AAY4DQN0</accession>
<dbReference type="RefSeq" id="XP_028850274.1">
    <property type="nucleotide sequence ID" value="XM_028994441.1"/>
</dbReference>
<evidence type="ECO:0000256" key="2">
    <source>
        <dbReference type="ARBA" id="ARBA00004245"/>
    </source>
</evidence>
<dbReference type="PROSITE" id="PS51082">
    <property type="entry name" value="WH2"/>
    <property type="match status" value="1"/>
</dbReference>
<reference evidence="12" key="3">
    <citation type="submission" date="2025-09" db="UniProtKB">
        <authorList>
            <consortium name="Ensembl"/>
        </authorList>
    </citation>
    <scope>IDENTIFICATION</scope>
</reference>
<evidence type="ECO:0000256" key="1">
    <source>
        <dbReference type="ARBA" id="ARBA00004123"/>
    </source>
</evidence>
<dbReference type="Pfam" id="PF02205">
    <property type="entry name" value="WH2"/>
    <property type="match status" value="1"/>
</dbReference>
<sequence>MSRGTKPRAQENNLSVLLSIQENERVVDLLGRRCVALATAVVQLYMAVPHSPSEWSLQHTAVVCFVKDNPQRSYFIRLFDIKEGKLIWEQELYDQMTYATPLSYFHTFPADDCQVGLNFASEQESETFWSTVGEKIVQRAQRQEKIHHPPTSDDKTLTPPPPGPPTNGPGPTMSPGLPMAAVDVRSPDLQASRYLPSVSPSGPSSIIQKMKGKKNKKKGPRLTKADIGAPSGFMHVTHVGWDPNKGFDTNNLDPDLKKLFSSAGISDAQLKDAETSKVIYDFIEQSGGLDAIKMEMQKEEVPRSHPGHPPKVLGGTPPAPPPPRGSLPPSKDLPPRPPPPRTQGSSNRGHLPPTPNGRAGPPPPPLPPSHSAPPPPPPMSVDGVPPPPPPPPPPPGPISSPSSPATSAPSTPSGGSRDALLDQIRFGTKLKSVTDKPDLAPPSPAQSTEGIVGALMMVMQKRREDIQYSDVESPNSDDEEEEDEWD</sequence>
<evidence type="ECO:0000259" key="10">
    <source>
        <dbReference type="PROSITE" id="PS50229"/>
    </source>
</evidence>
<protein>
    <recommendedName>
        <fullName evidence="14">Wiskott-Aldrich syndrome protein</fullName>
    </recommendedName>
</protein>
<dbReference type="CDD" id="cd01205">
    <property type="entry name" value="EVH1_WASP-like"/>
    <property type="match status" value="1"/>
</dbReference>
<keyword evidence="5" id="KW-0677">Repeat</keyword>
<reference evidence="12" key="2">
    <citation type="submission" date="2025-08" db="UniProtKB">
        <authorList>
            <consortium name="Ensembl"/>
        </authorList>
    </citation>
    <scope>IDENTIFICATION</scope>
</reference>
<feature type="compositionally biased region" description="Pro residues" evidence="8">
    <location>
        <begin position="158"/>
        <end position="168"/>
    </location>
</feature>
<dbReference type="SMART" id="SM00246">
    <property type="entry name" value="WH2"/>
    <property type="match status" value="1"/>
</dbReference>
<dbReference type="PROSITE" id="PS50229">
    <property type="entry name" value="WH1"/>
    <property type="match status" value="1"/>
</dbReference>
<feature type="compositionally biased region" description="Pro residues" evidence="8">
    <location>
        <begin position="352"/>
        <end position="398"/>
    </location>
</feature>
<reference evidence="12 13" key="1">
    <citation type="submission" date="2020-06" db="EMBL/GenBank/DDBJ databases">
        <authorList>
            <consortium name="Wellcome Sanger Institute Data Sharing"/>
        </authorList>
    </citation>
    <scope>NUCLEOTIDE SEQUENCE [LARGE SCALE GENOMIC DNA]</scope>
</reference>
<dbReference type="Gene3D" id="3.90.810.10">
    <property type="entry name" value="CRIB domain"/>
    <property type="match status" value="2"/>
</dbReference>
<keyword evidence="4" id="KW-0597">Phosphoprotein</keyword>
<dbReference type="InterPro" id="IPR003124">
    <property type="entry name" value="WH2_dom"/>
</dbReference>
<dbReference type="SUPFAM" id="SSF50729">
    <property type="entry name" value="PH domain-like"/>
    <property type="match status" value="1"/>
</dbReference>
<feature type="compositionally biased region" description="Basic and acidic residues" evidence="8">
    <location>
        <begin position="141"/>
        <end position="156"/>
    </location>
</feature>